<dbReference type="Proteomes" id="UP000295066">
    <property type="component" value="Unassembled WGS sequence"/>
</dbReference>
<keyword evidence="2" id="KW-0813">Transport</keyword>
<evidence type="ECO:0000313" key="4">
    <source>
        <dbReference type="EMBL" id="TDY56090.1"/>
    </source>
</evidence>
<dbReference type="InterPro" id="IPR008218">
    <property type="entry name" value="ATPase_V1-cplx_f_g_su"/>
</dbReference>
<dbReference type="SUPFAM" id="SSF159468">
    <property type="entry name" value="AtpF-like"/>
    <property type="match status" value="1"/>
</dbReference>
<dbReference type="EMBL" id="SORI01000019">
    <property type="protein sequence ID" value="TDY56090.1"/>
    <property type="molecule type" value="Genomic_DNA"/>
</dbReference>
<gene>
    <name evidence="4" type="ORF">C8D99_11938</name>
</gene>
<evidence type="ECO:0000313" key="5">
    <source>
        <dbReference type="Proteomes" id="UP000295066"/>
    </source>
</evidence>
<organism evidence="4 5">
    <name type="scientific">Aminivibrio pyruvatiphilus</name>
    <dbReference type="NCBI Taxonomy" id="1005740"/>
    <lineage>
        <taxon>Bacteria</taxon>
        <taxon>Thermotogati</taxon>
        <taxon>Synergistota</taxon>
        <taxon>Synergistia</taxon>
        <taxon>Synergistales</taxon>
        <taxon>Aminobacteriaceae</taxon>
        <taxon>Aminivibrio</taxon>
    </lineage>
</organism>
<keyword evidence="3" id="KW-0406">Ion transport</keyword>
<evidence type="ECO:0000256" key="1">
    <source>
        <dbReference type="ARBA" id="ARBA00010148"/>
    </source>
</evidence>
<accession>A0A4R8M266</accession>
<dbReference type="AlphaFoldDB" id="A0A4R8M266"/>
<name>A0A4R8M266_9BACT</name>
<evidence type="ECO:0000256" key="3">
    <source>
        <dbReference type="ARBA" id="ARBA00023065"/>
    </source>
</evidence>
<dbReference type="RefSeq" id="WP_243833924.1">
    <property type="nucleotide sequence ID" value="NZ_SORI01000019.1"/>
</dbReference>
<dbReference type="InterPro" id="IPR036906">
    <property type="entry name" value="ATPase_V1_fsu_sf"/>
</dbReference>
<proteinExistence type="inferred from homology"/>
<keyword evidence="5" id="KW-1185">Reference proteome</keyword>
<evidence type="ECO:0000256" key="2">
    <source>
        <dbReference type="ARBA" id="ARBA00022448"/>
    </source>
</evidence>
<dbReference type="Gene3D" id="3.40.50.10580">
    <property type="entry name" value="ATPase, V1 complex, subunit F"/>
    <property type="match status" value="1"/>
</dbReference>
<sequence length="113" mass="12173">MSGKNTGHPMAAVGEYETVLPFQAVGVRPFIIKDNTPSAVEETLLGLAREKYAVVFVQESCYVASSQFIADLNSDYETSFIPIPGLRGSQGIGLESIRSSVERAVGMDIFAVK</sequence>
<reference evidence="4 5" key="1">
    <citation type="submission" date="2019-03" db="EMBL/GenBank/DDBJ databases">
        <title>Genomic Encyclopedia of Type Strains, Phase IV (KMG-IV): sequencing the most valuable type-strain genomes for metagenomic binning, comparative biology and taxonomic classification.</title>
        <authorList>
            <person name="Goeker M."/>
        </authorList>
    </citation>
    <scope>NUCLEOTIDE SEQUENCE [LARGE SCALE GENOMIC DNA]</scope>
    <source>
        <strain evidence="4 5">DSM 25964</strain>
    </source>
</reference>
<dbReference type="GO" id="GO:0046961">
    <property type="term" value="F:proton-transporting ATPase activity, rotational mechanism"/>
    <property type="evidence" value="ECO:0007669"/>
    <property type="project" value="InterPro"/>
</dbReference>
<comment type="caution">
    <text evidence="4">The sequence shown here is derived from an EMBL/GenBank/DDBJ whole genome shotgun (WGS) entry which is preliminary data.</text>
</comment>
<protein>
    <submittedName>
        <fullName evidence="4">V/A-type H+-transporting ATPase subunit F</fullName>
    </submittedName>
</protein>
<dbReference type="Pfam" id="PF01990">
    <property type="entry name" value="ATP-synt_F"/>
    <property type="match status" value="1"/>
</dbReference>
<comment type="similarity">
    <text evidence="1">Belongs to the V-ATPase F subunit family.</text>
</comment>